<evidence type="ECO:0000313" key="2">
    <source>
        <dbReference type="Proteomes" id="UP000602510"/>
    </source>
</evidence>
<dbReference type="AlphaFoldDB" id="A0A833S8I2"/>
<keyword evidence="2" id="KW-1185">Reference proteome</keyword>
<proteinExistence type="predicted"/>
<dbReference type="EMBL" id="WSZM01000097">
    <property type="protein sequence ID" value="KAF4042822.1"/>
    <property type="molecule type" value="Genomic_DNA"/>
</dbReference>
<comment type="caution">
    <text evidence="1">The sequence shown here is derived from an EMBL/GenBank/DDBJ whole genome shotgun (WGS) entry which is preliminary data.</text>
</comment>
<organism evidence="1 2">
    <name type="scientific">Phytophthora infestans</name>
    <name type="common">Potato late blight agent</name>
    <name type="synonym">Botrytis infestans</name>
    <dbReference type="NCBI Taxonomy" id="4787"/>
    <lineage>
        <taxon>Eukaryota</taxon>
        <taxon>Sar</taxon>
        <taxon>Stramenopiles</taxon>
        <taxon>Oomycota</taxon>
        <taxon>Peronosporomycetes</taxon>
        <taxon>Peronosporales</taxon>
        <taxon>Peronosporaceae</taxon>
        <taxon>Phytophthora</taxon>
    </lineage>
</organism>
<accession>A0A833S8I2</accession>
<evidence type="ECO:0000313" key="1">
    <source>
        <dbReference type="EMBL" id="KAF4042822.1"/>
    </source>
</evidence>
<gene>
    <name evidence="1" type="ORF">GN244_ATG05131</name>
</gene>
<name>A0A833S8I2_PHYIN</name>
<reference evidence="1" key="1">
    <citation type="submission" date="2020-04" db="EMBL/GenBank/DDBJ databases">
        <title>Hybrid Assembly of Korean Phytophthora infestans isolates.</title>
        <authorList>
            <person name="Prokchorchik M."/>
            <person name="Lee Y."/>
            <person name="Seo J."/>
            <person name="Cho J.-H."/>
            <person name="Park Y.-E."/>
            <person name="Jang D.-C."/>
            <person name="Im J.-S."/>
            <person name="Choi J.-G."/>
            <person name="Park H.-J."/>
            <person name="Lee G.-B."/>
            <person name="Lee Y.-G."/>
            <person name="Hong S.-Y."/>
            <person name="Cho K."/>
            <person name="Sohn K.H."/>
        </authorList>
    </citation>
    <scope>NUCLEOTIDE SEQUENCE</scope>
    <source>
        <strain evidence="1">KR_1_A1</strain>
    </source>
</reference>
<dbReference type="Proteomes" id="UP000602510">
    <property type="component" value="Unassembled WGS sequence"/>
</dbReference>
<sequence>MAYLASAVRALGRYVAYTIENYRAPQRASSVSISDIGCILRRRSPVGSRDPSTSDRLRIAHAW</sequence>
<protein>
    <submittedName>
        <fullName evidence="1">Uncharacterized protein</fullName>
    </submittedName>
</protein>